<evidence type="ECO:0000313" key="3">
    <source>
        <dbReference type="Proteomes" id="UP000000391"/>
    </source>
</evidence>
<keyword evidence="1" id="KW-0472">Membrane</keyword>
<protein>
    <recommendedName>
        <fullName evidence="4">DUF2953 domain-containing protein</fullName>
    </recommendedName>
</protein>
<evidence type="ECO:0008006" key="4">
    <source>
        <dbReference type="Google" id="ProtNLM"/>
    </source>
</evidence>
<dbReference type="HOGENOM" id="CLU_110992_0_0_2"/>
<dbReference type="KEGG" id="mev:Metev_2207"/>
<dbReference type="RefSeq" id="WP_013195598.1">
    <property type="nucleotide sequence ID" value="NC_014253.1"/>
</dbReference>
<sequence>MYTIIFYILFIIVVVPLLLLLFAPFRIIVCLKRDDEGFCGYTAIKWLMLSYKPDFKQGSGKTGKKVKKAEIPSFSRIKNIIKLFKSIKKPSERLARDIFHIIQIKKLHCNLTYGFSDPSETGIYYGFLCSVMGFIDEKCNNNCDYRCTINPVFNDNLLKYEVVINIGFRLYSLVPSVVRFVTERKVLKTIWNILRKNNTSH</sequence>
<dbReference type="Pfam" id="PF11167">
    <property type="entry name" value="DUF2953"/>
    <property type="match status" value="1"/>
</dbReference>
<dbReference type="AlphaFoldDB" id="D7EAN4"/>
<dbReference type="InterPro" id="IPR021338">
    <property type="entry name" value="DUF2953"/>
</dbReference>
<keyword evidence="3" id="KW-1185">Reference proteome</keyword>
<feature type="transmembrane region" description="Helical" evidence="1">
    <location>
        <begin position="6"/>
        <end position="25"/>
    </location>
</feature>
<gene>
    <name evidence="2" type="ordered locus">Metev_2207</name>
</gene>
<dbReference type="EMBL" id="CP002069">
    <property type="protein sequence ID" value="ADI75033.1"/>
    <property type="molecule type" value="Genomic_DNA"/>
</dbReference>
<evidence type="ECO:0000313" key="2">
    <source>
        <dbReference type="EMBL" id="ADI75033.1"/>
    </source>
</evidence>
<organism evidence="2 3">
    <name type="scientific">Methanohalobium evestigatum (strain ATCC BAA-1072 / DSM 3721 / NBRC 107634 / OCM 161 / Z-7303)</name>
    <dbReference type="NCBI Taxonomy" id="644295"/>
    <lineage>
        <taxon>Archaea</taxon>
        <taxon>Methanobacteriati</taxon>
        <taxon>Methanobacteriota</taxon>
        <taxon>Stenosarchaea group</taxon>
        <taxon>Methanomicrobia</taxon>
        <taxon>Methanosarcinales</taxon>
        <taxon>Methanosarcinaceae</taxon>
        <taxon>Methanohalobium</taxon>
    </lineage>
</organism>
<dbReference type="Proteomes" id="UP000000391">
    <property type="component" value="Chromosome"/>
</dbReference>
<dbReference type="STRING" id="644295.Metev_2207"/>
<evidence type="ECO:0000256" key="1">
    <source>
        <dbReference type="SAM" id="Phobius"/>
    </source>
</evidence>
<dbReference type="GeneID" id="95969747"/>
<proteinExistence type="predicted"/>
<keyword evidence="1" id="KW-1133">Transmembrane helix</keyword>
<keyword evidence="1" id="KW-0812">Transmembrane</keyword>
<accession>D7EAN4</accession>
<reference evidence="2 3" key="1">
    <citation type="submission" date="2010-06" db="EMBL/GenBank/DDBJ databases">
        <title>Complete sequence chromosome of Methanohalobium evestigatum Z-7303.</title>
        <authorList>
            <consortium name="US DOE Joint Genome Institute"/>
            <person name="Lucas S."/>
            <person name="Copeland A."/>
            <person name="Lapidus A."/>
            <person name="Cheng J.-F."/>
            <person name="Bruce D."/>
            <person name="Goodwin L."/>
            <person name="Pitluck S."/>
            <person name="Saunders E."/>
            <person name="Detter J.C."/>
            <person name="Han C."/>
            <person name="Tapia R."/>
            <person name="Land M."/>
            <person name="Hauser L."/>
            <person name="Kyrpides N."/>
            <person name="Mikhailova N."/>
            <person name="Sieprawska-Lupa M."/>
            <person name="Whitman W.B."/>
            <person name="Anderson I."/>
            <person name="Woyke T."/>
        </authorList>
    </citation>
    <scope>NUCLEOTIDE SEQUENCE [LARGE SCALE GENOMIC DNA]</scope>
    <source>
        <strain evidence="3">ATCC BAA-1072 / DSM 3721 / NBRC 107634 / OCM 161 / Z-7303</strain>
    </source>
</reference>
<name>D7EAN4_METEZ</name>